<comment type="caution">
    <text evidence="1">The sequence shown here is derived from an EMBL/GenBank/DDBJ whole genome shotgun (WGS) entry which is preliminary data.</text>
</comment>
<proteinExistence type="predicted"/>
<keyword evidence="2" id="KW-1185">Reference proteome</keyword>
<feature type="non-terminal residue" evidence="1">
    <location>
        <position position="1"/>
    </location>
</feature>
<dbReference type="AlphaFoldDB" id="A0A371FV36"/>
<protein>
    <submittedName>
        <fullName evidence="1">Uncharacterized protein</fullName>
    </submittedName>
</protein>
<evidence type="ECO:0000313" key="1">
    <source>
        <dbReference type="EMBL" id="RDX82152.1"/>
    </source>
</evidence>
<gene>
    <name evidence="1" type="ORF">CR513_37090</name>
</gene>
<reference evidence="1" key="1">
    <citation type="submission" date="2018-05" db="EMBL/GenBank/DDBJ databases">
        <title>Draft genome of Mucuna pruriens seed.</title>
        <authorList>
            <person name="Nnadi N.E."/>
            <person name="Vos R."/>
            <person name="Hasami M.H."/>
            <person name="Devisetty U.K."/>
            <person name="Aguiy J.C."/>
        </authorList>
    </citation>
    <scope>NUCLEOTIDE SEQUENCE [LARGE SCALE GENOMIC DNA]</scope>
    <source>
        <strain evidence="1">JCA_2017</strain>
    </source>
</reference>
<dbReference type="EMBL" id="QJKJ01007716">
    <property type="protein sequence ID" value="RDX82152.1"/>
    <property type="molecule type" value="Genomic_DNA"/>
</dbReference>
<name>A0A371FV36_MUCPR</name>
<accession>A0A371FV36</accession>
<dbReference type="Proteomes" id="UP000257109">
    <property type="component" value="Unassembled WGS sequence"/>
</dbReference>
<organism evidence="1 2">
    <name type="scientific">Mucuna pruriens</name>
    <name type="common">Velvet bean</name>
    <name type="synonym">Dolichos pruriens</name>
    <dbReference type="NCBI Taxonomy" id="157652"/>
    <lineage>
        <taxon>Eukaryota</taxon>
        <taxon>Viridiplantae</taxon>
        <taxon>Streptophyta</taxon>
        <taxon>Embryophyta</taxon>
        <taxon>Tracheophyta</taxon>
        <taxon>Spermatophyta</taxon>
        <taxon>Magnoliopsida</taxon>
        <taxon>eudicotyledons</taxon>
        <taxon>Gunneridae</taxon>
        <taxon>Pentapetalae</taxon>
        <taxon>rosids</taxon>
        <taxon>fabids</taxon>
        <taxon>Fabales</taxon>
        <taxon>Fabaceae</taxon>
        <taxon>Papilionoideae</taxon>
        <taxon>50 kb inversion clade</taxon>
        <taxon>NPAAA clade</taxon>
        <taxon>indigoferoid/millettioid clade</taxon>
        <taxon>Phaseoleae</taxon>
        <taxon>Mucuna</taxon>
    </lineage>
</organism>
<sequence length="98" mass="10738">MITTAPAATIPTTAPADMLLPFSEGENNNPPDSTDIADIRGPYTDLNGRLVVPFPAQYKRISKAKSIISQRNGRNSCTHVQNLMIYQPEETSGDFKET</sequence>
<evidence type="ECO:0000313" key="2">
    <source>
        <dbReference type="Proteomes" id="UP000257109"/>
    </source>
</evidence>